<dbReference type="AlphaFoldDB" id="X1D8B5"/>
<comment type="caution">
    <text evidence="1">The sequence shown here is derived from an EMBL/GenBank/DDBJ whole genome shotgun (WGS) entry which is preliminary data.</text>
</comment>
<protein>
    <submittedName>
        <fullName evidence="1">Uncharacterized protein</fullName>
    </submittedName>
</protein>
<organism evidence="1">
    <name type="scientific">marine sediment metagenome</name>
    <dbReference type="NCBI Taxonomy" id="412755"/>
    <lineage>
        <taxon>unclassified sequences</taxon>
        <taxon>metagenomes</taxon>
        <taxon>ecological metagenomes</taxon>
    </lineage>
</organism>
<feature type="non-terminal residue" evidence="1">
    <location>
        <position position="1"/>
    </location>
</feature>
<gene>
    <name evidence="1" type="ORF">S01H4_51668</name>
</gene>
<sequence length="33" mass="4027">NGLLTYDREIIKMNEDELRDINISLFQHHKEIK</sequence>
<reference evidence="1" key="1">
    <citation type="journal article" date="2014" name="Front. Microbiol.">
        <title>High frequency of phylogenetically diverse reductive dehalogenase-homologous genes in deep subseafloor sedimentary metagenomes.</title>
        <authorList>
            <person name="Kawai M."/>
            <person name="Futagami T."/>
            <person name="Toyoda A."/>
            <person name="Takaki Y."/>
            <person name="Nishi S."/>
            <person name="Hori S."/>
            <person name="Arai W."/>
            <person name="Tsubouchi T."/>
            <person name="Morono Y."/>
            <person name="Uchiyama I."/>
            <person name="Ito T."/>
            <person name="Fujiyama A."/>
            <person name="Inagaki F."/>
            <person name="Takami H."/>
        </authorList>
    </citation>
    <scope>NUCLEOTIDE SEQUENCE</scope>
    <source>
        <strain evidence="1">Expedition CK06-06</strain>
    </source>
</reference>
<accession>X1D8B5</accession>
<evidence type="ECO:0000313" key="1">
    <source>
        <dbReference type="EMBL" id="GAH01339.1"/>
    </source>
</evidence>
<proteinExistence type="predicted"/>
<name>X1D8B5_9ZZZZ</name>
<dbReference type="EMBL" id="BART01029447">
    <property type="protein sequence ID" value="GAH01339.1"/>
    <property type="molecule type" value="Genomic_DNA"/>
</dbReference>